<dbReference type="STRING" id="560819.SAMN05428998_101545"/>
<comment type="miscellaneous">
    <text evidence="9">The a and c carboxylates of cobyrinate are activated for nucleophilic attack via formation of a phosphorylated intermediate by ATP. CbiA catalyzes first the amidation of the c-carboxylate, and then that of the a-carboxylate.</text>
</comment>
<evidence type="ECO:0000256" key="9">
    <source>
        <dbReference type="HAMAP-Rule" id="MF_00027"/>
    </source>
</evidence>
<evidence type="ECO:0000256" key="2">
    <source>
        <dbReference type="ARBA" id="ARBA00006205"/>
    </source>
</evidence>
<dbReference type="NCBIfam" id="TIGR00379">
    <property type="entry name" value="cobB"/>
    <property type="match status" value="1"/>
</dbReference>
<dbReference type="PROSITE" id="PS51274">
    <property type="entry name" value="GATASE_COBBQ"/>
    <property type="match status" value="1"/>
</dbReference>
<evidence type="ECO:0000256" key="1">
    <source>
        <dbReference type="ARBA" id="ARBA00001946"/>
    </source>
</evidence>
<evidence type="ECO:0000256" key="4">
    <source>
        <dbReference type="ARBA" id="ARBA00022598"/>
    </source>
</evidence>
<dbReference type="EMBL" id="FWZX01000001">
    <property type="protein sequence ID" value="SME92917.1"/>
    <property type="molecule type" value="Genomic_DNA"/>
</dbReference>
<evidence type="ECO:0000256" key="6">
    <source>
        <dbReference type="ARBA" id="ARBA00022840"/>
    </source>
</evidence>
<evidence type="ECO:0000313" key="12">
    <source>
        <dbReference type="EMBL" id="SME92917.1"/>
    </source>
</evidence>
<dbReference type="InterPro" id="IPR029062">
    <property type="entry name" value="Class_I_gatase-like"/>
</dbReference>
<evidence type="ECO:0000256" key="7">
    <source>
        <dbReference type="ARBA" id="ARBA00022842"/>
    </source>
</evidence>
<dbReference type="GO" id="GO:0005524">
    <property type="term" value="F:ATP binding"/>
    <property type="evidence" value="ECO:0007669"/>
    <property type="project" value="UniProtKB-UniRule"/>
</dbReference>
<gene>
    <name evidence="9" type="primary">cbiA</name>
    <name evidence="12" type="ORF">SAMN05428998_101545</name>
</gene>
<comment type="pathway">
    <text evidence="9">Cofactor biosynthesis; adenosylcobalamin biosynthesis; cob(II)yrinate a,c-diamide from sirohydrochlorin (anaerobic route): step 10/10.</text>
</comment>
<dbReference type="Gene3D" id="3.40.50.880">
    <property type="match status" value="1"/>
</dbReference>
<evidence type="ECO:0000256" key="3">
    <source>
        <dbReference type="ARBA" id="ARBA00022573"/>
    </source>
</evidence>
<dbReference type="HAMAP" id="MF_00027">
    <property type="entry name" value="CobB_CbiA"/>
    <property type="match status" value="1"/>
</dbReference>
<dbReference type="GO" id="GO:0042242">
    <property type="term" value="F:cobyrinic acid a,c-diamide synthase activity"/>
    <property type="evidence" value="ECO:0007669"/>
    <property type="project" value="UniProtKB-UniRule"/>
</dbReference>
<dbReference type="NCBIfam" id="NF002204">
    <property type="entry name" value="PRK01077.1"/>
    <property type="match status" value="1"/>
</dbReference>
<organism evidence="12 13">
    <name type="scientific">Tistlia consotensis USBA 355</name>
    <dbReference type="NCBI Taxonomy" id="560819"/>
    <lineage>
        <taxon>Bacteria</taxon>
        <taxon>Pseudomonadati</taxon>
        <taxon>Pseudomonadota</taxon>
        <taxon>Alphaproteobacteria</taxon>
        <taxon>Rhodospirillales</taxon>
        <taxon>Rhodovibrionaceae</taxon>
        <taxon>Tistlia</taxon>
    </lineage>
</organism>
<dbReference type="SUPFAM" id="SSF52540">
    <property type="entry name" value="P-loop containing nucleoside triphosphate hydrolases"/>
    <property type="match status" value="1"/>
</dbReference>
<evidence type="ECO:0000259" key="10">
    <source>
        <dbReference type="Pfam" id="PF01656"/>
    </source>
</evidence>
<dbReference type="Pfam" id="PF07685">
    <property type="entry name" value="GATase_3"/>
    <property type="match status" value="1"/>
</dbReference>
<protein>
    <recommendedName>
        <fullName evidence="9">Cobyrinate a,c-diamide synthase</fullName>
        <ecNumber evidence="9">6.3.5.11</ecNumber>
    </recommendedName>
    <alternativeName>
        <fullName evidence="9">Cobyrinic acid a,c-diamide synthetase</fullName>
    </alternativeName>
</protein>
<dbReference type="InterPro" id="IPR002586">
    <property type="entry name" value="CobQ/CobB/MinD/ParA_Nub-bd_dom"/>
</dbReference>
<comment type="catalytic activity">
    <reaction evidence="9">
        <text>cob(II)yrinate + 2 L-glutamine + 2 ATP + 2 H2O = cob(II)yrinate a,c diamide + 2 L-glutamate + 2 ADP + 2 phosphate + 2 H(+)</text>
        <dbReference type="Rhea" id="RHEA:26289"/>
        <dbReference type="ChEBI" id="CHEBI:15377"/>
        <dbReference type="ChEBI" id="CHEBI:15378"/>
        <dbReference type="ChEBI" id="CHEBI:29985"/>
        <dbReference type="ChEBI" id="CHEBI:30616"/>
        <dbReference type="ChEBI" id="CHEBI:43474"/>
        <dbReference type="ChEBI" id="CHEBI:58359"/>
        <dbReference type="ChEBI" id="CHEBI:58537"/>
        <dbReference type="ChEBI" id="CHEBI:58894"/>
        <dbReference type="ChEBI" id="CHEBI:456216"/>
        <dbReference type="EC" id="6.3.5.11"/>
    </reaction>
</comment>
<accession>A0A1Y6B587</accession>
<dbReference type="PANTHER" id="PTHR43873">
    <property type="entry name" value="COBYRINATE A,C-DIAMIDE SYNTHASE"/>
    <property type="match status" value="1"/>
</dbReference>
<feature type="domain" description="CobQ/CobB/MinD/ParA nucleotide binding" evidence="10">
    <location>
        <begin position="5"/>
        <end position="188"/>
    </location>
</feature>
<keyword evidence="8 9" id="KW-0315">Glutamine amidotransferase</keyword>
<keyword evidence="3 9" id="KW-0169">Cobalamin biosynthesis</keyword>
<proteinExistence type="inferred from homology"/>
<dbReference type="SUPFAM" id="SSF52317">
    <property type="entry name" value="Class I glutamine amidotransferase-like"/>
    <property type="match status" value="1"/>
</dbReference>
<keyword evidence="5 9" id="KW-0547">Nucleotide-binding</keyword>
<dbReference type="Pfam" id="PF01656">
    <property type="entry name" value="CbiA"/>
    <property type="match status" value="1"/>
</dbReference>
<reference evidence="12 13" key="1">
    <citation type="submission" date="2017-04" db="EMBL/GenBank/DDBJ databases">
        <authorList>
            <person name="Afonso C.L."/>
            <person name="Miller P.J."/>
            <person name="Scott M.A."/>
            <person name="Spackman E."/>
            <person name="Goraichik I."/>
            <person name="Dimitrov K.M."/>
            <person name="Suarez D.L."/>
            <person name="Swayne D.E."/>
        </authorList>
    </citation>
    <scope>NUCLEOTIDE SEQUENCE [LARGE SCALE GENOMIC DNA]</scope>
    <source>
        <strain evidence="12 13">USBA 355</strain>
    </source>
</reference>
<dbReference type="InterPro" id="IPR027417">
    <property type="entry name" value="P-loop_NTPase"/>
</dbReference>
<dbReference type="PANTHER" id="PTHR43873:SF1">
    <property type="entry name" value="COBYRINATE A,C-DIAMIDE SYNTHASE"/>
    <property type="match status" value="1"/>
</dbReference>
<evidence type="ECO:0000313" key="13">
    <source>
        <dbReference type="Proteomes" id="UP000192917"/>
    </source>
</evidence>
<dbReference type="GO" id="GO:0009236">
    <property type="term" value="P:cobalamin biosynthetic process"/>
    <property type="evidence" value="ECO:0007669"/>
    <property type="project" value="UniProtKB-UniRule"/>
</dbReference>
<sequence length="433" mass="44920">MTAGLVIAAPASGSGKTTVTLGLLRLLRRRGLAVAPAKAGPDYIDPAFHAAAGGRASVNLDAWAMRPDGLRGLAVASALEAELLLVEGVMGLFDGGPGGAGSTADLAARLALPVLLVVDAKAQAQSLAALARGFRDHRPDVRVAGVIANRVGGQRHAALIREALAPLGLPLLGALPRRDDLALPSRHLGLVQAREQPELEALLERAADWVAEGLDLERLLALAAPLGPGGARLPGMPPLGQRIAIADDEAFAFAYPHLVAGWRAAGAELTRFSPLQDEAPEREADAVFLPGGYPELHAGRLAGNGRFLAGLRNAAARGAWLYGECGGYMVLGEGLVDAEGARHRMAGLLPLETSFERRRLHLGYRVARTLAATPFGPAGTALRGHEFHYASIVREGSGPRLFAVADAAGEACPEAGFALGTVAGSFLHLIDRG</sequence>
<evidence type="ECO:0000259" key="11">
    <source>
        <dbReference type="Pfam" id="PF07685"/>
    </source>
</evidence>
<keyword evidence="4 9" id="KW-0436">Ligase</keyword>
<dbReference type="AlphaFoldDB" id="A0A1Y6B587"/>
<dbReference type="EC" id="6.3.5.11" evidence="9"/>
<dbReference type="UniPathway" id="UPA00148">
    <property type="reaction ID" value="UER00220"/>
</dbReference>
<evidence type="ECO:0000256" key="8">
    <source>
        <dbReference type="ARBA" id="ARBA00022962"/>
    </source>
</evidence>
<dbReference type="RefSeq" id="WP_085120874.1">
    <property type="nucleotide sequence ID" value="NZ_FWZX01000001.1"/>
</dbReference>
<comment type="function">
    <text evidence="9">Catalyzes the ATP-dependent amidation of the two carboxylate groups at positions a and c of cobyrinate, using either L-glutamine or ammonia as the nitrogen source.</text>
</comment>
<comment type="domain">
    <text evidence="9">Comprises of two domains. The C-terminal domain contains the binding site for glutamine and catalyzes the hydrolysis of this substrate to glutamate and ammonia. The N-terminal domain is anticipated to bind ATP and cobyrinate and catalyzes the ultimate synthesis of the diamide product. The ammonia produced via the glutaminase domain is probably translocated to the adjacent domain via a molecular tunnel, where it reacts with an activated intermediate.</text>
</comment>
<name>A0A1Y6B587_9PROT</name>
<comment type="cofactor">
    <cofactor evidence="1 9">
        <name>Mg(2+)</name>
        <dbReference type="ChEBI" id="CHEBI:18420"/>
    </cofactor>
</comment>
<feature type="active site" description="Nucleophile" evidence="9">
    <location>
        <position position="325"/>
    </location>
</feature>
<keyword evidence="7 9" id="KW-0460">Magnesium</keyword>
<evidence type="ECO:0000256" key="5">
    <source>
        <dbReference type="ARBA" id="ARBA00022741"/>
    </source>
</evidence>
<dbReference type="Gene3D" id="3.40.50.300">
    <property type="entry name" value="P-loop containing nucleotide triphosphate hydrolases"/>
    <property type="match status" value="2"/>
</dbReference>
<feature type="site" description="Increases nucleophilicity of active site Cys" evidence="9">
    <location>
        <position position="428"/>
    </location>
</feature>
<dbReference type="Proteomes" id="UP000192917">
    <property type="component" value="Unassembled WGS sequence"/>
</dbReference>
<dbReference type="InterPro" id="IPR004484">
    <property type="entry name" value="CbiA/CobB_synth"/>
</dbReference>
<comment type="similarity">
    <text evidence="2">Belongs to the CobB/CobQ family. CobQ subfamily.</text>
</comment>
<dbReference type="InterPro" id="IPR011698">
    <property type="entry name" value="GATase_3"/>
</dbReference>
<feature type="domain" description="CobB/CobQ-like glutamine amidotransferase" evidence="11">
    <location>
        <begin position="242"/>
        <end position="430"/>
    </location>
</feature>
<keyword evidence="13" id="KW-1185">Reference proteome</keyword>
<keyword evidence="6 9" id="KW-0067">ATP-binding</keyword>
<comment type="similarity">
    <text evidence="9">Belongs to the CobB/CbiA family.</text>
</comment>